<evidence type="ECO:0000256" key="1">
    <source>
        <dbReference type="SAM" id="MobiDB-lite"/>
    </source>
</evidence>
<name>A0ABN8N099_9CNID</name>
<dbReference type="EMBL" id="CALNXK010000004">
    <property type="protein sequence ID" value="CAH3036121.1"/>
    <property type="molecule type" value="Genomic_DNA"/>
</dbReference>
<dbReference type="Proteomes" id="UP001159405">
    <property type="component" value="Unassembled WGS sequence"/>
</dbReference>
<feature type="compositionally biased region" description="Acidic residues" evidence="1">
    <location>
        <begin position="1"/>
        <end position="11"/>
    </location>
</feature>
<sequence length="277" mass="30891">MADDSENEGESYGESWLVIPSARSSQTVRRQEKLQDDDNQNENLLWKSTEEPSSKICVSEYTGRAKYHLPSAVAAVGVCSKVVTRSSGLNNDAQKDIKSACSMGGLPHPSKLKKRKQKRLRRANSLRQNQYGFDVTAHVAQLKRKHAEFNWLPSYPRDKIISPSLAVDEEPFPLGSTGPQCVPCTPKLDNTEVELQSEHSETEWTLCQLPTLINSKPATSDWFMDYQQTPQLLAGPFSIPSYAVATRRTSRQATEDGDCDIISFWAKKITSLLVSGL</sequence>
<comment type="caution">
    <text evidence="2">The sequence shown here is derived from an EMBL/GenBank/DDBJ whole genome shotgun (WGS) entry which is preliminary data.</text>
</comment>
<protein>
    <submittedName>
        <fullName evidence="2">Uncharacterized protein</fullName>
    </submittedName>
</protein>
<reference evidence="2 3" key="1">
    <citation type="submission" date="2022-05" db="EMBL/GenBank/DDBJ databases">
        <authorList>
            <consortium name="Genoscope - CEA"/>
            <person name="William W."/>
        </authorList>
    </citation>
    <scope>NUCLEOTIDE SEQUENCE [LARGE SCALE GENOMIC DNA]</scope>
</reference>
<proteinExistence type="predicted"/>
<accession>A0ABN8N099</accession>
<gene>
    <name evidence="2" type="ORF">PLOB_00030789</name>
</gene>
<keyword evidence="3" id="KW-1185">Reference proteome</keyword>
<feature type="region of interest" description="Disordered" evidence="1">
    <location>
        <begin position="1"/>
        <end position="46"/>
    </location>
</feature>
<evidence type="ECO:0000313" key="3">
    <source>
        <dbReference type="Proteomes" id="UP001159405"/>
    </source>
</evidence>
<organism evidence="2 3">
    <name type="scientific">Porites lobata</name>
    <dbReference type="NCBI Taxonomy" id="104759"/>
    <lineage>
        <taxon>Eukaryota</taxon>
        <taxon>Metazoa</taxon>
        <taxon>Cnidaria</taxon>
        <taxon>Anthozoa</taxon>
        <taxon>Hexacorallia</taxon>
        <taxon>Scleractinia</taxon>
        <taxon>Fungiina</taxon>
        <taxon>Poritidae</taxon>
        <taxon>Porites</taxon>
    </lineage>
</organism>
<evidence type="ECO:0000313" key="2">
    <source>
        <dbReference type="EMBL" id="CAH3036121.1"/>
    </source>
</evidence>